<evidence type="ECO:0000256" key="10">
    <source>
        <dbReference type="ARBA" id="ARBA00023310"/>
    </source>
</evidence>
<evidence type="ECO:0000256" key="5">
    <source>
        <dbReference type="ARBA" id="ARBA00022692"/>
    </source>
</evidence>
<dbReference type="AlphaFoldDB" id="A0A6H0YBA4"/>
<feature type="transmembrane region" description="Helical" evidence="11">
    <location>
        <begin position="76"/>
        <end position="102"/>
    </location>
</feature>
<keyword evidence="7 11" id="KW-1133">Transmembrane helix</keyword>
<evidence type="ECO:0000256" key="7">
    <source>
        <dbReference type="ARBA" id="ARBA00022989"/>
    </source>
</evidence>
<dbReference type="SUPFAM" id="SSF81336">
    <property type="entry name" value="F1F0 ATP synthase subunit A"/>
    <property type="match status" value="1"/>
</dbReference>
<organism evidence="12">
    <name type="scientific">Lyperosomum longicauda</name>
    <dbReference type="NCBI Taxonomy" id="2714089"/>
    <lineage>
        <taxon>Eukaryota</taxon>
        <taxon>Metazoa</taxon>
        <taxon>Spiralia</taxon>
        <taxon>Lophotrochozoa</taxon>
        <taxon>Platyhelminthes</taxon>
        <taxon>Trematoda</taxon>
        <taxon>Digenea</taxon>
        <taxon>Plagiorchiida</taxon>
        <taxon>Xiphidiata</taxon>
        <taxon>Gorgoderoidea</taxon>
        <taxon>Dicrocoeliidae</taxon>
        <taxon>Lyperosomum</taxon>
    </lineage>
</organism>
<evidence type="ECO:0000256" key="8">
    <source>
        <dbReference type="ARBA" id="ARBA00023065"/>
    </source>
</evidence>
<name>A0A6H0YBA4_9TREM</name>
<protein>
    <submittedName>
        <fullName evidence="12">ATP synthase F0 subunit 6</fullName>
    </submittedName>
</protein>
<sequence length="172" mass="19723">MCVSWLSVVMRWVCSLLKVGLSWCYCFILGGLLVGMFGLRVPGVFGFWEYSVFICLFVAPLFLSVVFGRLAGFRGFLLSFLPVGCPVYLAPFVFVIEMFSFLVVRSFVLVIRPIVNLVFGYFGVSAACYLMLNTGWVFSGMCLWLFMVCYEVFVTLLHWYIVCHILMFSRDY</sequence>
<dbReference type="GeneID" id="55288051"/>
<evidence type="ECO:0000256" key="6">
    <source>
        <dbReference type="ARBA" id="ARBA00022781"/>
    </source>
</evidence>
<dbReference type="GO" id="GO:0045259">
    <property type="term" value="C:proton-transporting ATP synthase complex"/>
    <property type="evidence" value="ECO:0007669"/>
    <property type="project" value="UniProtKB-KW"/>
</dbReference>
<evidence type="ECO:0000256" key="9">
    <source>
        <dbReference type="ARBA" id="ARBA00023136"/>
    </source>
</evidence>
<reference evidence="12" key="2">
    <citation type="journal article" date="2020" name="Parasit. Vectors">
        <title>Molecular phylogenetics and mitogenomics of three avian dicrocoeliids (Digenea: Dicrocoeliidae) and comparison with mammalian dicrocoeliids.</title>
        <authorList>
            <person name="Suleman"/>
            <person name="Khan M.S."/>
            <person name="Tkach V.V."/>
            <person name="Muhammad N."/>
            <person name="Zhang D."/>
            <person name="Zhu X.Q."/>
            <person name="Ma J."/>
        </authorList>
    </citation>
    <scope>NUCLEOTIDE SEQUENCE</scope>
    <source>
        <strain evidence="12">PakDv2</strain>
    </source>
</reference>
<evidence type="ECO:0000256" key="2">
    <source>
        <dbReference type="ARBA" id="ARBA00006810"/>
    </source>
</evidence>
<dbReference type="RefSeq" id="YP_009826143.1">
    <property type="nucleotide sequence ID" value="NC_048467.1"/>
</dbReference>
<keyword evidence="3" id="KW-0813">Transport</keyword>
<evidence type="ECO:0000256" key="1">
    <source>
        <dbReference type="ARBA" id="ARBA00004141"/>
    </source>
</evidence>
<evidence type="ECO:0000313" key="12">
    <source>
        <dbReference type="EMBL" id="QIX04653.1"/>
    </source>
</evidence>
<dbReference type="GO" id="GO:0006754">
    <property type="term" value="P:ATP biosynthetic process"/>
    <property type="evidence" value="ECO:0007669"/>
    <property type="project" value="UniProtKB-KW"/>
</dbReference>
<reference evidence="12" key="1">
    <citation type="submission" date="2019-03" db="EMBL/GenBank/DDBJ databases">
        <authorList>
            <person name="Suleman S."/>
            <person name="Ma J."/>
            <person name="Tkach V.V."/>
            <person name="Khan M.S."/>
            <person name="Muhammad N."/>
            <person name="Zhu X.Q."/>
        </authorList>
    </citation>
    <scope>NUCLEOTIDE SEQUENCE</scope>
    <source>
        <strain evidence="12">PakDv2</strain>
    </source>
</reference>
<evidence type="ECO:0000256" key="4">
    <source>
        <dbReference type="ARBA" id="ARBA00022547"/>
    </source>
</evidence>
<dbReference type="EMBL" id="MK685274">
    <property type="protein sequence ID" value="QIX04653.1"/>
    <property type="molecule type" value="Genomic_DNA"/>
</dbReference>
<feature type="transmembrane region" description="Helical" evidence="11">
    <location>
        <begin position="144"/>
        <end position="168"/>
    </location>
</feature>
<keyword evidence="8" id="KW-0406">Ion transport</keyword>
<keyword evidence="12" id="KW-0496">Mitochondrion</keyword>
<feature type="transmembrane region" description="Helical" evidence="11">
    <location>
        <begin position="51"/>
        <end position="70"/>
    </location>
</feature>
<comment type="similarity">
    <text evidence="2">Belongs to the ATPase A chain family.</text>
</comment>
<comment type="subcellular location">
    <subcellularLocation>
        <location evidence="1">Membrane</location>
        <topology evidence="1">Multi-pass membrane protein</topology>
    </subcellularLocation>
</comment>
<dbReference type="InterPro" id="IPR035908">
    <property type="entry name" value="F0_ATP_A_sf"/>
</dbReference>
<keyword evidence="9 11" id="KW-0472">Membrane</keyword>
<keyword evidence="10" id="KW-0066">ATP synthesis</keyword>
<feature type="transmembrane region" description="Helical" evidence="11">
    <location>
        <begin position="20"/>
        <end position="39"/>
    </location>
</feature>
<dbReference type="GO" id="GO:1902600">
    <property type="term" value="P:proton transmembrane transport"/>
    <property type="evidence" value="ECO:0007669"/>
    <property type="project" value="UniProtKB-KW"/>
</dbReference>
<feature type="transmembrane region" description="Helical" evidence="11">
    <location>
        <begin position="114"/>
        <end position="132"/>
    </location>
</feature>
<keyword evidence="5 11" id="KW-0812">Transmembrane</keyword>
<evidence type="ECO:0000256" key="11">
    <source>
        <dbReference type="SAM" id="Phobius"/>
    </source>
</evidence>
<keyword evidence="6" id="KW-0375">Hydrogen ion transport</keyword>
<accession>A0A6H0YBA4</accession>
<keyword evidence="4" id="KW-0138">CF(0)</keyword>
<evidence type="ECO:0000256" key="3">
    <source>
        <dbReference type="ARBA" id="ARBA00022448"/>
    </source>
</evidence>
<gene>
    <name evidence="12" type="primary">atp6</name>
</gene>
<geneLocation type="mitochondrion" evidence="12"/>
<proteinExistence type="inferred from homology"/>